<protein>
    <submittedName>
        <fullName evidence="1">Uncharacterized protein</fullName>
    </submittedName>
</protein>
<dbReference type="EMBL" id="CAJOAZ010026036">
    <property type="protein sequence ID" value="CAF4397696.1"/>
    <property type="molecule type" value="Genomic_DNA"/>
</dbReference>
<name>A0A820P7S4_9BILA</name>
<gene>
    <name evidence="1" type="ORF">OXD698_LOCUS51282</name>
</gene>
<sequence length="53" mass="6140">MEILIAQISMHEHLATLYAKQNEYEKAICETNDVLDLLKEQLPSTAFEMDDNK</sequence>
<accession>A0A820P7S4</accession>
<organism evidence="1 2">
    <name type="scientific">Adineta steineri</name>
    <dbReference type="NCBI Taxonomy" id="433720"/>
    <lineage>
        <taxon>Eukaryota</taxon>
        <taxon>Metazoa</taxon>
        <taxon>Spiralia</taxon>
        <taxon>Gnathifera</taxon>
        <taxon>Rotifera</taxon>
        <taxon>Eurotatoria</taxon>
        <taxon>Bdelloidea</taxon>
        <taxon>Adinetida</taxon>
        <taxon>Adinetidae</taxon>
        <taxon>Adineta</taxon>
    </lineage>
</organism>
<dbReference type="AlphaFoldDB" id="A0A820P7S4"/>
<reference evidence="1" key="1">
    <citation type="submission" date="2021-02" db="EMBL/GenBank/DDBJ databases">
        <authorList>
            <person name="Nowell W R."/>
        </authorList>
    </citation>
    <scope>NUCLEOTIDE SEQUENCE</scope>
</reference>
<feature type="non-terminal residue" evidence="1">
    <location>
        <position position="53"/>
    </location>
</feature>
<comment type="caution">
    <text evidence="1">The sequence shown here is derived from an EMBL/GenBank/DDBJ whole genome shotgun (WGS) entry which is preliminary data.</text>
</comment>
<dbReference type="Proteomes" id="UP000663844">
    <property type="component" value="Unassembled WGS sequence"/>
</dbReference>
<evidence type="ECO:0000313" key="1">
    <source>
        <dbReference type="EMBL" id="CAF4397696.1"/>
    </source>
</evidence>
<evidence type="ECO:0000313" key="2">
    <source>
        <dbReference type="Proteomes" id="UP000663844"/>
    </source>
</evidence>
<proteinExistence type="predicted"/>